<evidence type="ECO:0000313" key="2">
    <source>
        <dbReference type="Proteomes" id="UP000054282"/>
    </source>
</evidence>
<gene>
    <name evidence="1" type="ORF">PFDG_04051</name>
</gene>
<accession>A0A0L7M8U0</accession>
<dbReference type="Proteomes" id="UP000054282">
    <property type="component" value="Unassembled WGS sequence"/>
</dbReference>
<evidence type="ECO:0000313" key="1">
    <source>
        <dbReference type="EMBL" id="KOB89005.1"/>
    </source>
</evidence>
<reference evidence="2" key="2">
    <citation type="submission" date="2006-09" db="EMBL/GenBank/DDBJ databases">
        <title>The genome sequence of Plasmodium falciparum Dd2.</title>
        <authorList>
            <consortium name="The Broad Institute Genome Sequencing Platform"/>
            <person name="Birren B."/>
            <person name="Lander E."/>
            <person name="Galagan J."/>
            <person name="Nusbaum C."/>
            <person name="Devon K."/>
            <person name="Henn M."/>
            <person name="Jaffe D."/>
            <person name="Butler J."/>
            <person name="Alvarez P."/>
            <person name="Gnerre S."/>
            <person name="Grabherr M."/>
            <person name="Kleber M."/>
            <person name="Mauceli E."/>
            <person name="Brockman W."/>
            <person name="MacCallum I.A."/>
            <person name="Rounsley S."/>
            <person name="Young S."/>
            <person name="LaButti K."/>
            <person name="Pushparaj V."/>
            <person name="DeCaprio D."/>
            <person name="Crawford M."/>
            <person name="Koehrsen M."/>
            <person name="Engels R."/>
            <person name="Montgomery P."/>
            <person name="Pearson M."/>
            <person name="Howarth C."/>
            <person name="Larson L."/>
            <person name="Luoma S."/>
            <person name="White J."/>
            <person name="Kodira C."/>
            <person name="Zeng Q."/>
            <person name="O'Leary S."/>
            <person name="Yandava C."/>
            <person name="Alvarado L."/>
            <person name="Wirth D."/>
            <person name="Volkman S."/>
            <person name="Hartl D."/>
        </authorList>
    </citation>
    <scope>NUCLEOTIDE SEQUENCE [LARGE SCALE GENOMIC DNA]</scope>
</reference>
<organism evidence="1 2">
    <name type="scientific">Plasmodium falciparum (isolate Dd2)</name>
    <dbReference type="NCBI Taxonomy" id="57267"/>
    <lineage>
        <taxon>Eukaryota</taxon>
        <taxon>Sar</taxon>
        <taxon>Alveolata</taxon>
        <taxon>Apicomplexa</taxon>
        <taxon>Aconoidasida</taxon>
        <taxon>Haemosporida</taxon>
        <taxon>Plasmodiidae</taxon>
        <taxon>Plasmodium</taxon>
        <taxon>Plasmodium (Laverania)</taxon>
    </lineage>
</organism>
<proteinExistence type="predicted"/>
<dbReference type="AlphaFoldDB" id="A0A0L7M8U0"/>
<dbReference type="KEGG" id="pfd:PFDG_04051"/>
<protein>
    <submittedName>
        <fullName evidence="1">Uncharacterized protein</fullName>
    </submittedName>
</protein>
<dbReference type="EMBL" id="GG701864">
    <property type="protein sequence ID" value="KOB89005.1"/>
    <property type="molecule type" value="Genomic_DNA"/>
</dbReference>
<name>A0A0L7M8U0_PLAF4</name>
<reference evidence="2" key="1">
    <citation type="submission" date="2006-09" db="EMBL/GenBank/DDBJ databases">
        <title>Annotation of Plasmodium falciparum Dd2.</title>
        <authorList>
            <consortium name="The Broad Institute Genome Sequencing Platform"/>
            <person name="Volkman S.K."/>
            <person name="Neafsey D.E."/>
            <person name="Dash A.P."/>
            <person name="Chitnis C.E."/>
            <person name="Hartl D.L."/>
            <person name="Young S.K."/>
            <person name="Zeng Q."/>
            <person name="Koehrsen M."/>
            <person name="Alvarado L."/>
            <person name="Berlin A."/>
            <person name="Borenstein D."/>
            <person name="Chapman S.B."/>
            <person name="Chen Z."/>
            <person name="Engels R."/>
            <person name="Freedman E."/>
            <person name="Gellesch M."/>
            <person name="Goldberg J."/>
            <person name="Griggs A."/>
            <person name="Gujja S."/>
            <person name="Heilman E.R."/>
            <person name="Heiman D.I."/>
            <person name="Howarth C."/>
            <person name="Jen D."/>
            <person name="Larson L."/>
            <person name="Mehta T."/>
            <person name="Neiman D."/>
            <person name="Park D."/>
            <person name="Pearson M."/>
            <person name="Roberts A."/>
            <person name="Saif S."/>
            <person name="Shea T."/>
            <person name="Shenoy N."/>
            <person name="Sisk P."/>
            <person name="Stolte C."/>
            <person name="Sykes S."/>
            <person name="Walk T."/>
            <person name="White J."/>
            <person name="Yandava C."/>
            <person name="Haas B."/>
            <person name="Henn M.R."/>
            <person name="Nusbaum C."/>
            <person name="Birren B."/>
        </authorList>
    </citation>
    <scope>NUCLEOTIDE SEQUENCE [LARGE SCALE GENOMIC DNA]</scope>
</reference>
<sequence length="17" mass="2130">MLIQIELFKTRYNISFI</sequence>